<accession>A0AAV7YKJ4</accession>
<dbReference type="GO" id="GO:0005643">
    <property type="term" value="C:nuclear pore"/>
    <property type="evidence" value="ECO:0007669"/>
    <property type="project" value="InterPro"/>
</dbReference>
<organism evidence="2 3">
    <name type="scientific">Anaeramoeba flamelloides</name>
    <dbReference type="NCBI Taxonomy" id="1746091"/>
    <lineage>
        <taxon>Eukaryota</taxon>
        <taxon>Metamonada</taxon>
        <taxon>Anaeramoebidae</taxon>
        <taxon>Anaeramoeba</taxon>
    </lineage>
</organism>
<evidence type="ECO:0000313" key="2">
    <source>
        <dbReference type="EMBL" id="KAJ3430303.1"/>
    </source>
</evidence>
<dbReference type="Pfam" id="PF11894">
    <property type="entry name" value="Nup192"/>
    <property type="match status" value="2"/>
</dbReference>
<dbReference type="PANTHER" id="PTHR35711">
    <property type="entry name" value="EXPRESSED PROTEIN"/>
    <property type="match status" value="1"/>
</dbReference>
<dbReference type="Proteomes" id="UP001146793">
    <property type="component" value="Unassembled WGS sequence"/>
</dbReference>
<comment type="caution">
    <text evidence="2">The sequence shown here is derived from an EMBL/GenBank/DDBJ whole genome shotgun (WGS) entry which is preliminary data.</text>
</comment>
<feature type="region of interest" description="Disordered" evidence="1">
    <location>
        <begin position="1364"/>
        <end position="1391"/>
    </location>
</feature>
<sequence>MTYYQNLYRSIKGNLFGYFSLESFTYLLNSHLLEFSRPLINKPPKKETRRLLKRGQLLIEEITISRKEIEEIIQISDNKQLFEKDSALLFRLAKELHQEFEIELKTTIDVAYHCEREYFLLSFIKLLKSLKSNKVSSQIKGIISQFFSKLLEEFDLIQNLTKTIHQTFRNFQNAEGFIKKFYQNELKLLSKIMFLIFYLTNISLKDFKIVLILLEKSCSKIDNDNNNIHFLISKYYFFTIASKLIGNPNNLKNNSIIKKKKFLDTLKTFFSTKEWVNKKFQNGLLFLITLFFQSNQSNTMNLEINPEDIFNKLIKDDVFIFFSKLIDHNSDKENKYFSFIFEKIIRNFLINNKQIIYGLKEEEIELSNNYELSGDDLLFTQSNNPSYLTNLFMFLKRLYENKPLLCQNYLKSKKNDLISILGEKIPLRLYLPFIKFIISLINDQKLANYIAKYLSTNKNPYFSWKYFSLILKKYCNLIENNNKIQKNYNGEEFYDDYDDDKREEEPSVYEFNCLYGILRLISKILTYHESYSKYLLLQTNYSYLHLLFKIITYSFPNELKAEAFNLLSCFSKDEEIIEIIWKKLIVTKIFTKKGLLTDLERNEKPYSNYPELIAFLKFFYTLLSNSQEIPNLNLYLKKTNFNTKTDNKTNVETNIFWNYIKFCINNIFLKLESWNYQNIQQKYILVNYCLKIIYNILKKDEIEFDEQNNKYKQNIGLKLFLNIIQGNNIFLYLIKIILQKIPQSIDKNNNRIEIEKGILISLKIFNLILNNEKINNNNNNDNNNNDNDNIKNNNNGFLKLILKQKDLISRIMTLIYYYKNQIIGHYSLNILYLLCTDNDSIQKITKIILESNEPRVIEGFMNIFLKDFQLFFNNNQFQKCLFANNSDDNDNDENDNDDNLNKLFIFQEFIKEFKLNQILLLPKNNIFKEDNELNENNKQINQNKKKKFFLINYENNENTSSLFFNNIENTKKKLKDKFSLTISEKLIKLFILIIDHQNSNEFKNNQINFLHYLIGFDFEKDFNKTNLQINYFACINPIFNILLNKKIYEMQPKFCSVCLEFIFKFFKNEMTKKAIFNYLNSYINNNNQNQNKDKMKNKILSHDDNINFGTKEEEEEEKKENVAIEKGYQKEEDEDDNVLEKLIKLNFFQNFDKEFYHKNKIYILNKQRWLLQIIIIFIEQHMNSKKKYHLNKIINLLFLINNSNINIKTNTKLIINNNQDVDNLLKKLNLIKFCQFLNPLEITSNEVNDFQEINKKIEKINQNLFKINLNDYLILNQEYNLPKYNLSLLQNDLIKICEKLINNNENYEKHQMIGNFFKSFLYYLNQYNNYYLIIESKISFFFSWKQLLEIILINFNDDDDDDDYDEYNNNNNNNKNKNKNNNKDYDDDNDYENKNNYNNKIKLNLDSDYLIISLINSIMKILKDNSDLIILNNRIVQVFILLLNELKNSFLKILKSNLIENKTELFSWFKINIFTLIFKKILETILFKNSNLIIRGHLYICLINFLEIFKIINEINNKNFDDYEINNKIKNKKLKNYNIEEFNKEILGIFLNHSSSLIKILMKDSINVNNKFSKISLLILEILFRKQYPLFSAEKHLNYWINMISKLGYLKKLFLPITENSKNEDLMIPPNLIPEFDFKIKFLTSIAYSPQRIKYLFENKIFYYISKISFELNPLYQIENRKGKKQNWNLINNFQSLKLETNLKLQNNNITSLLKFILTLCLSLPNNLPLFKKIKKFLNIHQNLILSIFDKLINDQNKDDDDDDDNDLDHSYTQLYCLTGIFQFLSKFPNSLNFQFFSQIFNLLVQNFKNIARIQFKQFENNVLNSHFSIINNILANIITIFHNVIIFSIQTNNPIFLFLPSNKINSNDRFINNLPEIQFLYRFIEKTIFIFTKTINYNKIIQEQNNFFKYESNKNENIELKLNLNNKMKNLSFNDSDEDDDYNYDYDDNDDDLESQSNFDSNFQTLLLITEKSLHLLYIHLKYFSKLKLINNLFLTKEKIKIENLLKKLSKFDKKLSFSQNYNSFIQLQIIQIKKFMNQKIKK</sequence>
<protein>
    <submittedName>
        <fullName evidence="2">Finger protein</fullName>
    </submittedName>
</protein>
<dbReference type="InterPro" id="IPR021827">
    <property type="entry name" value="Nup186/Nup192/Nup205"/>
</dbReference>
<proteinExistence type="predicted"/>
<reference evidence="2" key="1">
    <citation type="submission" date="2022-08" db="EMBL/GenBank/DDBJ databases">
        <title>Novel sulphate-reducing endosymbionts in the free-living metamonad Anaeramoeba.</title>
        <authorList>
            <person name="Jerlstrom-Hultqvist J."/>
            <person name="Cepicka I."/>
            <person name="Gallot-Lavallee L."/>
            <person name="Salas-Leiva D."/>
            <person name="Curtis B.A."/>
            <person name="Zahonova K."/>
            <person name="Pipaliya S."/>
            <person name="Dacks J."/>
            <person name="Roger A.J."/>
        </authorList>
    </citation>
    <scope>NUCLEOTIDE SEQUENCE</scope>
    <source>
        <strain evidence="2">Busselton2</strain>
    </source>
</reference>
<name>A0AAV7YKJ4_9EUKA</name>
<gene>
    <name evidence="2" type="ORF">M0812_23307</name>
</gene>
<evidence type="ECO:0000256" key="1">
    <source>
        <dbReference type="SAM" id="MobiDB-lite"/>
    </source>
</evidence>
<evidence type="ECO:0000313" key="3">
    <source>
        <dbReference type="Proteomes" id="UP001146793"/>
    </source>
</evidence>
<dbReference type="EMBL" id="JANTQA010000051">
    <property type="protein sequence ID" value="KAJ3430303.1"/>
    <property type="molecule type" value="Genomic_DNA"/>
</dbReference>
<dbReference type="PANTHER" id="PTHR35711:SF1">
    <property type="entry name" value="ECTODERMAL, ISOFORM F"/>
    <property type="match status" value="1"/>
</dbReference>